<dbReference type="RefSeq" id="WP_353497633.1">
    <property type="nucleotide sequence ID" value="NZ_CP115920.1"/>
</dbReference>
<organism evidence="9">
    <name type="scientific">Vibrio chaetopteri</name>
    <dbReference type="NCBI Taxonomy" id="3016528"/>
    <lineage>
        <taxon>Bacteria</taxon>
        <taxon>Pseudomonadati</taxon>
        <taxon>Pseudomonadota</taxon>
        <taxon>Gammaproteobacteria</taxon>
        <taxon>Vibrionales</taxon>
        <taxon>Vibrionaceae</taxon>
        <taxon>Vibrio</taxon>
    </lineage>
</organism>
<dbReference type="InterPro" id="IPR004680">
    <property type="entry name" value="Cit_transptr-like_dom"/>
</dbReference>
<gene>
    <name evidence="9" type="ORF">PG915_01865</name>
</gene>
<feature type="transmembrane region" description="Helical" evidence="7">
    <location>
        <begin position="548"/>
        <end position="568"/>
    </location>
</feature>
<dbReference type="EMBL" id="CP115920">
    <property type="protein sequence ID" value="XCD16350.1"/>
    <property type="molecule type" value="Genomic_DNA"/>
</dbReference>
<evidence type="ECO:0000259" key="8">
    <source>
        <dbReference type="PROSITE" id="PS51202"/>
    </source>
</evidence>
<evidence type="ECO:0000313" key="9">
    <source>
        <dbReference type="EMBL" id="XCD16350.1"/>
    </source>
</evidence>
<dbReference type="GO" id="GO:0008324">
    <property type="term" value="F:monoatomic cation transmembrane transporter activity"/>
    <property type="evidence" value="ECO:0007669"/>
    <property type="project" value="InterPro"/>
</dbReference>
<dbReference type="PANTHER" id="PTHR43652:SF2">
    <property type="entry name" value="BASIC AMINO ACID ANTIPORTER YFCC-RELATED"/>
    <property type="match status" value="1"/>
</dbReference>
<dbReference type="AlphaFoldDB" id="A0AAU8BJG5"/>
<sequence>MLVLIVFVLTIAGLIRFQSRPAMVFGVAFMVLFASSAVSTQDVLNSMSNQGLLTLVLLMLCSLALEKTRLLRLIAVRVLHQSYLQTWLRLFGITVGASAILNNTAVVSTMLAPIRNNPYHPASKLLLPLSYAAILGGTLTLVGTSTNLIVNSLVLDLQLPSLQFFDFTKVGLMLVASCGVTLLVCSRWLPIHEREFKETQSYFIDAKVLPKSNLVGKSIEQNGLRHLESLFLVEIVRANQLISPVSPTEVLQVNDRLIFSGDIQKVMQLSQFDGLETFAHNNGLPLDNLTEVVIRPESHIVGQTLKKAGFRAKFDAAVVAIRRDGQRVSGKLGEVKIEAGDAFVLAVGSDFAHRQNIQKNFIVLSGVETDSMLTGGKEVLVCLGFFATIALAAFGFIPLFKGLCILLGILLLSHCLSVNELLRRFPVDIWLIIASALVLSQAMTNVGVQYVLEGVVENYLSGMTALTALIIVYLLTWWLTELVTNNAAAALIFPMAVGLAEAMGANSMAFIMAVAFGASASFISPYGYQTNLMVFNAGKYRLIDFIKVGIPVSIVYGITAILGIVTVYGL</sequence>
<feature type="transmembrane region" description="Helical" evidence="7">
    <location>
        <begin position="125"/>
        <end position="150"/>
    </location>
</feature>
<dbReference type="KEGG" id="vck:PG915_01865"/>
<evidence type="ECO:0000256" key="2">
    <source>
        <dbReference type="ARBA" id="ARBA00022448"/>
    </source>
</evidence>
<dbReference type="InterPro" id="IPR006037">
    <property type="entry name" value="RCK_C"/>
</dbReference>
<evidence type="ECO:0000256" key="5">
    <source>
        <dbReference type="ARBA" id="ARBA00022989"/>
    </source>
</evidence>
<dbReference type="InterPro" id="IPR036721">
    <property type="entry name" value="RCK_C_sf"/>
</dbReference>
<keyword evidence="4" id="KW-0677">Repeat</keyword>
<dbReference type="PANTHER" id="PTHR43652">
    <property type="entry name" value="BASIC AMINO ACID ANTIPORTER YFCC-RELATED"/>
    <property type="match status" value="1"/>
</dbReference>
<dbReference type="SUPFAM" id="SSF116726">
    <property type="entry name" value="TrkA C-terminal domain-like"/>
    <property type="match status" value="2"/>
</dbReference>
<dbReference type="InterPro" id="IPR051679">
    <property type="entry name" value="DASS-Related_Transporters"/>
</dbReference>
<evidence type="ECO:0000256" key="6">
    <source>
        <dbReference type="ARBA" id="ARBA00023136"/>
    </source>
</evidence>
<feature type="domain" description="RCK C-terminal" evidence="8">
    <location>
        <begin position="191"/>
        <end position="275"/>
    </location>
</feature>
<keyword evidence="5 7" id="KW-1133">Transmembrane helix</keyword>
<accession>A0AAU8BJG5</accession>
<protein>
    <submittedName>
        <fullName evidence="9">SLC13 family permease</fullName>
    </submittedName>
</protein>
<dbReference type="Pfam" id="PF03600">
    <property type="entry name" value="CitMHS"/>
    <property type="match status" value="1"/>
</dbReference>
<dbReference type="GO" id="GO:0006813">
    <property type="term" value="P:potassium ion transport"/>
    <property type="evidence" value="ECO:0007669"/>
    <property type="project" value="InterPro"/>
</dbReference>
<feature type="transmembrane region" description="Helical" evidence="7">
    <location>
        <begin position="23"/>
        <end position="40"/>
    </location>
</feature>
<feature type="transmembrane region" description="Helical" evidence="7">
    <location>
        <begin position="458"/>
        <end position="479"/>
    </location>
</feature>
<comment type="subcellular location">
    <subcellularLocation>
        <location evidence="1">Membrane</location>
        <topology evidence="1">Multi-pass membrane protein</topology>
    </subcellularLocation>
</comment>
<evidence type="ECO:0000256" key="4">
    <source>
        <dbReference type="ARBA" id="ARBA00022737"/>
    </source>
</evidence>
<dbReference type="GO" id="GO:0005886">
    <property type="term" value="C:plasma membrane"/>
    <property type="evidence" value="ECO:0007669"/>
    <property type="project" value="TreeGrafter"/>
</dbReference>
<feature type="transmembrane region" description="Helical" evidence="7">
    <location>
        <begin position="379"/>
        <end position="399"/>
    </location>
</feature>
<reference evidence="9" key="1">
    <citation type="submission" date="2023-01" db="EMBL/GenBank/DDBJ databases">
        <title>Vibrio sp. CB1-14 genome sequencing.</title>
        <authorList>
            <person name="Otstavnykh N."/>
            <person name="Isaeva M."/>
            <person name="Meleshko D."/>
        </authorList>
    </citation>
    <scope>NUCLEOTIDE SEQUENCE</scope>
    <source>
        <strain evidence="9">CB1-14</strain>
    </source>
</reference>
<name>A0AAU8BJG5_9VIBR</name>
<keyword evidence="6 7" id="KW-0472">Membrane</keyword>
<evidence type="ECO:0000256" key="3">
    <source>
        <dbReference type="ARBA" id="ARBA00022692"/>
    </source>
</evidence>
<keyword evidence="2" id="KW-0813">Transport</keyword>
<dbReference type="Gene3D" id="3.30.70.1450">
    <property type="entry name" value="Regulator of K+ conductance, C-terminal domain"/>
    <property type="match status" value="2"/>
</dbReference>
<proteinExistence type="predicted"/>
<feature type="transmembrane region" description="Helical" evidence="7">
    <location>
        <begin position="509"/>
        <end position="528"/>
    </location>
</feature>
<dbReference type="PROSITE" id="PS51202">
    <property type="entry name" value="RCK_C"/>
    <property type="match status" value="2"/>
</dbReference>
<feature type="transmembrane region" description="Helical" evidence="7">
    <location>
        <begin position="170"/>
        <end position="189"/>
    </location>
</feature>
<evidence type="ECO:0000256" key="7">
    <source>
        <dbReference type="SAM" id="Phobius"/>
    </source>
</evidence>
<dbReference type="Pfam" id="PF02080">
    <property type="entry name" value="TrkA_C"/>
    <property type="match status" value="2"/>
</dbReference>
<evidence type="ECO:0000256" key="1">
    <source>
        <dbReference type="ARBA" id="ARBA00004141"/>
    </source>
</evidence>
<feature type="transmembrane region" description="Helical" evidence="7">
    <location>
        <begin position="90"/>
        <end position="113"/>
    </location>
</feature>
<feature type="domain" description="RCK C-terminal" evidence="8">
    <location>
        <begin position="277"/>
        <end position="362"/>
    </location>
</feature>
<keyword evidence="3 7" id="KW-0812">Transmembrane</keyword>
<feature type="transmembrane region" description="Helical" evidence="7">
    <location>
        <begin position="429"/>
        <end position="452"/>
    </location>
</feature>